<dbReference type="GO" id="GO:0005874">
    <property type="term" value="C:microtubule"/>
    <property type="evidence" value="ECO:0007669"/>
    <property type="project" value="UniProtKB-KW"/>
</dbReference>
<evidence type="ECO:0000259" key="11">
    <source>
        <dbReference type="Pfam" id="PF12777"/>
    </source>
</evidence>
<evidence type="ECO:0000313" key="13">
    <source>
        <dbReference type="EMBL" id="CDI82020.1"/>
    </source>
</evidence>
<dbReference type="Proteomes" id="UP000018050">
    <property type="component" value="Unassembled WGS sequence"/>
</dbReference>
<dbReference type="GO" id="GO:0005524">
    <property type="term" value="F:ATP binding"/>
    <property type="evidence" value="ECO:0007669"/>
    <property type="project" value="UniProtKB-KW"/>
</dbReference>
<feature type="domain" description="Dynein heavy chain coiled coil stalk" evidence="11">
    <location>
        <begin position="7"/>
        <end position="308"/>
    </location>
</feature>
<keyword evidence="7 10" id="KW-0175">Coiled coil</keyword>
<dbReference type="Pfam" id="PF12777">
    <property type="entry name" value="MT"/>
    <property type="match status" value="1"/>
</dbReference>
<dbReference type="FunFam" id="1.20.920.20:FF:000001">
    <property type="entry name" value="dynein heavy chain 2, axonemal"/>
    <property type="match status" value="1"/>
</dbReference>
<dbReference type="Gene3D" id="3.40.50.300">
    <property type="entry name" value="P-loop containing nucleotide triphosphate hydrolases"/>
    <property type="match status" value="1"/>
</dbReference>
<dbReference type="Gene3D" id="6.10.140.1060">
    <property type="match status" value="1"/>
</dbReference>
<evidence type="ECO:0000256" key="5">
    <source>
        <dbReference type="ARBA" id="ARBA00022840"/>
    </source>
</evidence>
<dbReference type="GO" id="GO:0051959">
    <property type="term" value="F:dynein light intermediate chain binding"/>
    <property type="evidence" value="ECO:0007669"/>
    <property type="project" value="InterPro"/>
</dbReference>
<feature type="coiled-coil region" evidence="10">
    <location>
        <begin position="450"/>
        <end position="529"/>
    </location>
</feature>
<dbReference type="Gene3D" id="1.10.8.1220">
    <property type="match status" value="1"/>
</dbReference>
<evidence type="ECO:0000256" key="3">
    <source>
        <dbReference type="ARBA" id="ARBA00022701"/>
    </source>
</evidence>
<name>U6GPC7_EIMAC</name>
<evidence type="ECO:0000256" key="10">
    <source>
        <dbReference type="SAM" id="Coils"/>
    </source>
</evidence>
<evidence type="ECO:0000256" key="1">
    <source>
        <dbReference type="ARBA" id="ARBA00004245"/>
    </source>
</evidence>
<dbReference type="InterPro" id="IPR027417">
    <property type="entry name" value="P-loop_NTPase"/>
</dbReference>
<evidence type="ECO:0000313" key="14">
    <source>
        <dbReference type="Proteomes" id="UP000018050"/>
    </source>
</evidence>
<evidence type="ECO:0000256" key="2">
    <source>
        <dbReference type="ARBA" id="ARBA00022490"/>
    </source>
</evidence>
<dbReference type="InterPro" id="IPR026983">
    <property type="entry name" value="DHC"/>
</dbReference>
<protein>
    <submittedName>
        <fullName evidence="13">Uncharacterized protein</fullName>
    </submittedName>
</protein>
<dbReference type="Pfam" id="PF12781">
    <property type="entry name" value="AAA_9"/>
    <property type="match status" value="2"/>
</dbReference>
<dbReference type="VEuPathDB" id="ToxoDB:EAH_00024820"/>
<keyword evidence="5" id="KW-0067">ATP-binding</keyword>
<proteinExistence type="predicted"/>
<comment type="subcellular location">
    <subcellularLocation>
        <location evidence="1">Cytoplasm</location>
        <location evidence="1">Cytoskeleton</location>
    </subcellularLocation>
</comment>
<keyword evidence="2" id="KW-0963">Cytoplasm</keyword>
<keyword evidence="3" id="KW-0493">Microtubule</keyword>
<dbReference type="OrthoDB" id="537704at2759"/>
<dbReference type="GO" id="GO:0007018">
    <property type="term" value="P:microtubule-based movement"/>
    <property type="evidence" value="ECO:0007669"/>
    <property type="project" value="InterPro"/>
</dbReference>
<organism evidence="13 14">
    <name type="scientific">Eimeria acervulina</name>
    <name type="common">Coccidian parasite</name>
    <dbReference type="NCBI Taxonomy" id="5801"/>
    <lineage>
        <taxon>Eukaryota</taxon>
        <taxon>Sar</taxon>
        <taxon>Alveolata</taxon>
        <taxon>Apicomplexa</taxon>
        <taxon>Conoidasida</taxon>
        <taxon>Coccidia</taxon>
        <taxon>Eucoccidiorida</taxon>
        <taxon>Eimeriorina</taxon>
        <taxon>Eimeriidae</taxon>
        <taxon>Eimeria</taxon>
    </lineage>
</organism>
<dbReference type="Gene3D" id="1.20.920.20">
    <property type="match status" value="1"/>
</dbReference>
<reference evidence="13" key="2">
    <citation type="submission" date="2013-10" db="EMBL/GenBank/DDBJ databases">
        <authorList>
            <person name="Aslett M."/>
        </authorList>
    </citation>
    <scope>NUCLEOTIDE SEQUENCE</scope>
    <source>
        <strain evidence="13">Houghton</strain>
    </source>
</reference>
<keyword evidence="9" id="KW-0206">Cytoskeleton</keyword>
<evidence type="ECO:0000256" key="9">
    <source>
        <dbReference type="ARBA" id="ARBA00023212"/>
    </source>
</evidence>
<dbReference type="GO" id="GO:0030286">
    <property type="term" value="C:dynein complex"/>
    <property type="evidence" value="ECO:0007669"/>
    <property type="project" value="UniProtKB-KW"/>
</dbReference>
<evidence type="ECO:0000256" key="8">
    <source>
        <dbReference type="ARBA" id="ARBA00023175"/>
    </source>
</evidence>
<dbReference type="RefSeq" id="XP_013248442.1">
    <property type="nucleotide sequence ID" value="XM_013392988.1"/>
</dbReference>
<dbReference type="GeneID" id="25270552"/>
<sequence length="586" mass="66405">MIQIQQDHAVADETKKIVARDEAAASKKATETQALKDDAQRDLDEALPALEEAVECVKKLKSDHIREVKALSKPPSGVILTMEAVCIMFGVPPVKKHDPSRPGLKIEDYWESAQHKLLKDPKKLLEDLLKYDKDNIPESIIATIGPYIERTDFDPTAIRKASVACEAICMWVRAMFKYYHVAKTVEPKRAKLQQAEAELLATTDNLNKTKARLREVEDKIERLAADFALAVEKKEQLTKEIQSCQKKIQRAAPLLLGLADEKHRWGEQACLSKELYSYISGHALISAGMLTYAGPFTAAYRGELEAQWSELLRLHQLPFQPSCGLKQFLGDPVTIRQWTLWGLPNDELSIQNGIIMDRTRRWSFMIDPQANRFIKRNGKATETGFEVLKLSDATFTREIELSIQLGKWVLIENVSETLDPVLDPILLQQKTKSGSGLEDQMLGLVVTKEAPQLEERKAALAQSNADMRRELQDLQDKILQVMSQSQGNILDDEVLLNTLSASKQTSEEIQEKVQEAELTEREIDEARQCYRKVAARCSQLFFSLVELACVEPMYQYSQQWFQNLVSIGISELASKARFIHKVIVMR</sequence>
<dbReference type="PANTHER" id="PTHR46961:SF5">
    <property type="entry name" value="DYNEIN AXONEMAL HEAVY CHAIN 1"/>
    <property type="match status" value="1"/>
</dbReference>
<gene>
    <name evidence="13" type="ORF">EAH_00024820</name>
</gene>
<feature type="domain" description="Dynein heavy chain ATP-binding dynein motor region" evidence="12">
    <location>
        <begin position="435"/>
        <end position="509"/>
    </location>
</feature>
<dbReference type="OMA" id="CARENYR"/>
<keyword evidence="6" id="KW-0243">Dynein</keyword>
<evidence type="ECO:0000256" key="6">
    <source>
        <dbReference type="ARBA" id="ARBA00023017"/>
    </source>
</evidence>
<keyword evidence="8" id="KW-0505">Motor protein</keyword>
<feature type="coiled-coil region" evidence="10">
    <location>
        <begin position="192"/>
        <end position="247"/>
    </location>
</feature>
<dbReference type="AlphaFoldDB" id="U6GPC7"/>
<accession>U6GPC7</accession>
<evidence type="ECO:0000259" key="12">
    <source>
        <dbReference type="Pfam" id="PF12781"/>
    </source>
</evidence>
<dbReference type="PANTHER" id="PTHR46961">
    <property type="entry name" value="DYNEIN HEAVY CHAIN 1, AXONEMAL-LIKE PROTEIN"/>
    <property type="match status" value="1"/>
</dbReference>
<dbReference type="InterPro" id="IPR024743">
    <property type="entry name" value="Dynein_HC_stalk"/>
</dbReference>
<evidence type="ECO:0000256" key="4">
    <source>
        <dbReference type="ARBA" id="ARBA00022741"/>
    </source>
</evidence>
<dbReference type="GO" id="GO:0045505">
    <property type="term" value="F:dynein intermediate chain binding"/>
    <property type="evidence" value="ECO:0007669"/>
    <property type="project" value="InterPro"/>
</dbReference>
<dbReference type="EMBL" id="HG671968">
    <property type="protein sequence ID" value="CDI82020.1"/>
    <property type="molecule type" value="Genomic_DNA"/>
</dbReference>
<dbReference type="InterPro" id="IPR035706">
    <property type="entry name" value="AAA_9"/>
</dbReference>
<keyword evidence="14" id="KW-1185">Reference proteome</keyword>
<evidence type="ECO:0000256" key="7">
    <source>
        <dbReference type="ARBA" id="ARBA00023054"/>
    </source>
</evidence>
<reference evidence="13" key="1">
    <citation type="submission" date="2013-10" db="EMBL/GenBank/DDBJ databases">
        <title>Genomic analysis of the causative agents of coccidiosis in chickens.</title>
        <authorList>
            <person name="Reid A.J."/>
            <person name="Blake D."/>
            <person name="Billington K."/>
            <person name="Browne H."/>
            <person name="Dunn M."/>
            <person name="Hung S."/>
            <person name="Kawahara F."/>
            <person name="Miranda-Saavedra D."/>
            <person name="Mourier T."/>
            <person name="Nagra H."/>
            <person name="Otto T.D."/>
            <person name="Rawlings N."/>
            <person name="Sanchez A."/>
            <person name="Sanders M."/>
            <person name="Subramaniam C."/>
            <person name="Tay Y."/>
            <person name="Dear P."/>
            <person name="Doerig C."/>
            <person name="Gruber A."/>
            <person name="Parkinson J."/>
            <person name="Shirley M."/>
            <person name="Wan K.L."/>
            <person name="Berriman M."/>
            <person name="Tomley F."/>
            <person name="Pain A."/>
        </authorList>
    </citation>
    <scope>NUCLEOTIDE SEQUENCE</scope>
    <source>
        <strain evidence="13">Houghton</strain>
    </source>
</reference>
<feature type="domain" description="Dynein heavy chain ATP-binding dynein motor region" evidence="12">
    <location>
        <begin position="336"/>
        <end position="433"/>
    </location>
</feature>
<keyword evidence="4" id="KW-0547">Nucleotide-binding</keyword>